<feature type="domain" description="HTH marR-type" evidence="1">
    <location>
        <begin position="11"/>
        <end position="148"/>
    </location>
</feature>
<dbReference type="InterPro" id="IPR000835">
    <property type="entry name" value="HTH_MarR-typ"/>
</dbReference>
<evidence type="ECO:0000313" key="2">
    <source>
        <dbReference type="EMBL" id="MCP2177882.1"/>
    </source>
</evidence>
<dbReference type="PANTHER" id="PTHR33164:SF43">
    <property type="entry name" value="HTH-TYPE TRANSCRIPTIONAL REPRESSOR YETL"/>
    <property type="match status" value="1"/>
</dbReference>
<evidence type="ECO:0000313" key="3">
    <source>
        <dbReference type="Proteomes" id="UP001206895"/>
    </source>
</evidence>
<dbReference type="PROSITE" id="PS50995">
    <property type="entry name" value="HTH_MARR_2"/>
    <property type="match status" value="1"/>
</dbReference>
<reference evidence="2 3" key="1">
    <citation type="submission" date="2022-06" db="EMBL/GenBank/DDBJ databases">
        <title>Genomic Encyclopedia of Archaeal and Bacterial Type Strains, Phase II (KMG-II): from individual species to whole genera.</title>
        <authorList>
            <person name="Goeker M."/>
        </authorList>
    </citation>
    <scope>NUCLEOTIDE SEQUENCE [LARGE SCALE GENOMIC DNA]</scope>
    <source>
        <strain evidence="2 3">DSM 44693</strain>
    </source>
</reference>
<accession>A0ABT1HIX8</accession>
<dbReference type="EMBL" id="JAMTCJ010000004">
    <property type="protein sequence ID" value="MCP2177882.1"/>
    <property type="molecule type" value="Genomic_DNA"/>
</dbReference>
<proteinExistence type="predicted"/>
<dbReference type="Pfam" id="PF12802">
    <property type="entry name" value="MarR_2"/>
    <property type="match status" value="1"/>
</dbReference>
<dbReference type="SMART" id="SM00347">
    <property type="entry name" value="HTH_MARR"/>
    <property type="match status" value="1"/>
</dbReference>
<dbReference type="InterPro" id="IPR036388">
    <property type="entry name" value="WH-like_DNA-bd_sf"/>
</dbReference>
<dbReference type="PANTHER" id="PTHR33164">
    <property type="entry name" value="TRANSCRIPTIONAL REGULATOR, MARR FAMILY"/>
    <property type="match status" value="1"/>
</dbReference>
<keyword evidence="3" id="KW-1185">Reference proteome</keyword>
<organism evidence="2 3">
    <name type="scientific">Williamsia maris</name>
    <dbReference type="NCBI Taxonomy" id="72806"/>
    <lineage>
        <taxon>Bacteria</taxon>
        <taxon>Bacillati</taxon>
        <taxon>Actinomycetota</taxon>
        <taxon>Actinomycetes</taxon>
        <taxon>Mycobacteriales</taxon>
        <taxon>Nocardiaceae</taxon>
        <taxon>Williamsia</taxon>
    </lineage>
</organism>
<sequence length="153" mass="16418">MTDDADDAAEKQRVVKSIEKLTAAMEEAALPALVTPLLDTELTIQQLKVLIVLVTTPDGSTGKGLAESFGVAMASMSGLLDRLVTQGVAERTEDPIDHRVRRVKATPLGASVVRKLVAARPEFRSDILMSVDLDDLRSLEKGMQAVSAKHSPL</sequence>
<evidence type="ECO:0000259" key="1">
    <source>
        <dbReference type="PROSITE" id="PS50995"/>
    </source>
</evidence>
<dbReference type="GO" id="GO:0003677">
    <property type="term" value="F:DNA binding"/>
    <property type="evidence" value="ECO:0007669"/>
    <property type="project" value="UniProtKB-KW"/>
</dbReference>
<dbReference type="Gene3D" id="1.10.10.10">
    <property type="entry name" value="Winged helix-like DNA-binding domain superfamily/Winged helix DNA-binding domain"/>
    <property type="match status" value="1"/>
</dbReference>
<keyword evidence="2" id="KW-0238">DNA-binding</keyword>
<comment type="caution">
    <text evidence="2">The sequence shown here is derived from an EMBL/GenBank/DDBJ whole genome shotgun (WGS) entry which is preliminary data.</text>
</comment>
<protein>
    <submittedName>
        <fullName evidence="2">DNA-binding transcriptional regulator, MarR family</fullName>
    </submittedName>
</protein>
<dbReference type="Proteomes" id="UP001206895">
    <property type="component" value="Unassembled WGS sequence"/>
</dbReference>
<dbReference type="RefSeq" id="WP_253662852.1">
    <property type="nucleotide sequence ID" value="NZ_BAAAJQ010000003.1"/>
</dbReference>
<name>A0ABT1HIX8_9NOCA</name>
<dbReference type="InterPro" id="IPR039422">
    <property type="entry name" value="MarR/SlyA-like"/>
</dbReference>
<gene>
    <name evidence="2" type="ORF">LX13_003723</name>
</gene>
<dbReference type="SUPFAM" id="SSF46785">
    <property type="entry name" value="Winged helix' DNA-binding domain"/>
    <property type="match status" value="1"/>
</dbReference>
<dbReference type="InterPro" id="IPR036390">
    <property type="entry name" value="WH_DNA-bd_sf"/>
</dbReference>